<protein>
    <submittedName>
        <fullName evidence="3">D-amino-acid dehydrogenase</fullName>
    </submittedName>
</protein>
<dbReference type="AlphaFoldDB" id="A0A9W6QX43"/>
<evidence type="ECO:0000313" key="3">
    <source>
        <dbReference type="EMBL" id="GLY65328.1"/>
    </source>
</evidence>
<evidence type="ECO:0000313" key="4">
    <source>
        <dbReference type="Proteomes" id="UP001165136"/>
    </source>
</evidence>
<feature type="domain" description="FAD dependent oxidoreductase" evidence="2">
    <location>
        <begin position="7"/>
        <end position="403"/>
    </location>
</feature>
<dbReference type="SUPFAM" id="SSF51905">
    <property type="entry name" value="FAD/NAD(P)-binding domain"/>
    <property type="match status" value="1"/>
</dbReference>
<dbReference type="InterPro" id="IPR006076">
    <property type="entry name" value="FAD-dep_OxRdtase"/>
</dbReference>
<evidence type="ECO:0000259" key="2">
    <source>
        <dbReference type="Pfam" id="PF01266"/>
    </source>
</evidence>
<organism evidence="3 4">
    <name type="scientific">Amycolatopsis taiwanensis</name>
    <dbReference type="NCBI Taxonomy" id="342230"/>
    <lineage>
        <taxon>Bacteria</taxon>
        <taxon>Bacillati</taxon>
        <taxon>Actinomycetota</taxon>
        <taxon>Actinomycetes</taxon>
        <taxon>Pseudonocardiales</taxon>
        <taxon>Pseudonocardiaceae</taxon>
        <taxon>Amycolatopsis</taxon>
    </lineage>
</organism>
<keyword evidence="4" id="KW-1185">Reference proteome</keyword>
<dbReference type="PANTHER" id="PTHR13847">
    <property type="entry name" value="SARCOSINE DEHYDROGENASE-RELATED"/>
    <property type="match status" value="1"/>
</dbReference>
<sequence length="421" mass="45193">MGVSTQKVIVIGAGMVGLATAWYLQRDGAEVTVVDKRDVAAGSSWGNAGWLSPALTLPLPEPAILATGVRAALSPKSPVYVPPTAVPRLARFLTGFARHCTESHWRRALDVFIRANATALDAFDELTGSPAPVQAPTKAATPFLAAFAREADRRVLLDEFRHVNERGGSIEYTLLDRDAVRELEPALGEGVHCGITMSGQRFINPGQFVHALADAVKTGGGEIVTGRDVVAVERGGRARVVTRFADGGSMEADAVVIANGSWLGNLARRHGVRRLVQAGRGYSFTVYPEQTPKNPLYLPTQRVACTPLGEPSDGLRVAGMMEFRRPDDPLDPRRVRAIIEAAKPMLRGVDWSARTAEWVGSRPCTTDGLPLIGRTRTPGVHVAGGHGMWGIALGPLTGKLLAAQITRNQTDDLLRSFDPLR</sequence>
<dbReference type="Gene3D" id="3.30.9.10">
    <property type="entry name" value="D-Amino Acid Oxidase, subunit A, domain 2"/>
    <property type="match status" value="1"/>
</dbReference>
<dbReference type="GO" id="GO:0016491">
    <property type="term" value="F:oxidoreductase activity"/>
    <property type="evidence" value="ECO:0007669"/>
    <property type="project" value="UniProtKB-KW"/>
</dbReference>
<keyword evidence="1" id="KW-0560">Oxidoreductase</keyword>
<dbReference type="InterPro" id="IPR036188">
    <property type="entry name" value="FAD/NAD-bd_sf"/>
</dbReference>
<gene>
    <name evidence="3" type="ORF">Atai01_19470</name>
</gene>
<dbReference type="RefSeq" id="WP_027943687.1">
    <property type="nucleotide sequence ID" value="NZ_BSTI01000004.1"/>
</dbReference>
<proteinExistence type="predicted"/>
<dbReference type="Proteomes" id="UP001165136">
    <property type="component" value="Unassembled WGS sequence"/>
</dbReference>
<dbReference type="GO" id="GO:0005737">
    <property type="term" value="C:cytoplasm"/>
    <property type="evidence" value="ECO:0007669"/>
    <property type="project" value="TreeGrafter"/>
</dbReference>
<name>A0A9W6QX43_9PSEU</name>
<dbReference type="Pfam" id="PF01266">
    <property type="entry name" value="DAO"/>
    <property type="match status" value="1"/>
</dbReference>
<dbReference type="SUPFAM" id="SSF54373">
    <property type="entry name" value="FAD-linked reductases, C-terminal domain"/>
    <property type="match status" value="1"/>
</dbReference>
<accession>A0A9W6QX43</accession>
<dbReference type="EMBL" id="BSTI01000004">
    <property type="protein sequence ID" value="GLY65328.1"/>
    <property type="molecule type" value="Genomic_DNA"/>
</dbReference>
<dbReference type="PANTHER" id="PTHR13847:SF289">
    <property type="entry name" value="GLYCINE OXIDASE"/>
    <property type="match status" value="1"/>
</dbReference>
<reference evidence="3" key="1">
    <citation type="submission" date="2023-03" db="EMBL/GenBank/DDBJ databases">
        <title>Amycolatopsis taiwanensis NBRC 103393.</title>
        <authorList>
            <person name="Ichikawa N."/>
            <person name="Sato H."/>
            <person name="Tonouchi N."/>
        </authorList>
    </citation>
    <scope>NUCLEOTIDE SEQUENCE</scope>
    <source>
        <strain evidence="3">NBRC 103393</strain>
    </source>
</reference>
<evidence type="ECO:0000256" key="1">
    <source>
        <dbReference type="ARBA" id="ARBA00023002"/>
    </source>
</evidence>
<dbReference type="Gene3D" id="3.50.50.60">
    <property type="entry name" value="FAD/NAD(P)-binding domain"/>
    <property type="match status" value="2"/>
</dbReference>
<comment type="caution">
    <text evidence="3">The sequence shown here is derived from an EMBL/GenBank/DDBJ whole genome shotgun (WGS) entry which is preliminary data.</text>
</comment>